<dbReference type="GeneID" id="97673058"/>
<dbReference type="Gene3D" id="1.10.1530.10">
    <property type="match status" value="1"/>
</dbReference>
<dbReference type="GO" id="GO:0016491">
    <property type="term" value="F:oxidoreductase activity"/>
    <property type="evidence" value="ECO:0007669"/>
    <property type="project" value="UniProtKB-KW"/>
</dbReference>
<keyword evidence="2 4" id="KW-0560">Oxidoreductase</keyword>
<dbReference type="InterPro" id="IPR043144">
    <property type="entry name" value="Mal/L-sulf/L-lact_DH-like_ah"/>
</dbReference>
<dbReference type="Pfam" id="PF02615">
    <property type="entry name" value="Ldh_2"/>
    <property type="match status" value="1"/>
</dbReference>
<dbReference type="InterPro" id="IPR036111">
    <property type="entry name" value="Mal/L-sulfo/L-lacto_DH-like_sf"/>
</dbReference>
<evidence type="ECO:0000256" key="1">
    <source>
        <dbReference type="ARBA" id="ARBA00006056"/>
    </source>
</evidence>
<evidence type="ECO:0000313" key="4">
    <source>
        <dbReference type="EMBL" id="CTQ78789.1"/>
    </source>
</evidence>
<evidence type="ECO:0000256" key="3">
    <source>
        <dbReference type="SAM" id="MobiDB-lite"/>
    </source>
</evidence>
<dbReference type="EC" id="1.1.1.-" evidence="4"/>
<protein>
    <submittedName>
        <fullName evidence="4">Putative oxidoreductase YjmC</fullName>
        <ecNumber evidence="4">1.1.1.-</ecNumber>
    </submittedName>
</protein>
<keyword evidence="5" id="KW-1185">Reference proteome</keyword>
<dbReference type="Gene3D" id="3.30.1370.60">
    <property type="entry name" value="Hypothetical oxidoreductase yiak, domain 2"/>
    <property type="match status" value="1"/>
</dbReference>
<name>A0A0M7AV54_9HYPH</name>
<gene>
    <name evidence="4" type="primary">yjmC_1</name>
    <name evidence="4" type="ORF">LA5096_05820</name>
</gene>
<dbReference type="Proteomes" id="UP000049983">
    <property type="component" value="Unassembled WGS sequence"/>
</dbReference>
<evidence type="ECO:0000256" key="2">
    <source>
        <dbReference type="ARBA" id="ARBA00023002"/>
    </source>
</evidence>
<dbReference type="SUPFAM" id="SSF89733">
    <property type="entry name" value="L-sulfolactate dehydrogenase-like"/>
    <property type="match status" value="1"/>
</dbReference>
<feature type="region of interest" description="Disordered" evidence="3">
    <location>
        <begin position="304"/>
        <end position="326"/>
    </location>
</feature>
<dbReference type="RefSeq" id="WP_055120872.1">
    <property type="nucleotide sequence ID" value="NZ_CXWA01000012.1"/>
</dbReference>
<dbReference type="EMBL" id="CXWC01000016">
    <property type="protein sequence ID" value="CTQ78789.1"/>
    <property type="molecule type" value="Genomic_DNA"/>
</dbReference>
<evidence type="ECO:0000313" key="5">
    <source>
        <dbReference type="Proteomes" id="UP000049983"/>
    </source>
</evidence>
<comment type="similarity">
    <text evidence="1">Belongs to the LDH2/MDH2 oxidoreductase family.</text>
</comment>
<proteinExistence type="inferred from homology"/>
<dbReference type="AlphaFoldDB" id="A0A0M7AV54"/>
<dbReference type="InterPro" id="IPR003767">
    <property type="entry name" value="Malate/L-lactate_DH-like"/>
</dbReference>
<sequence length="361" mass="37019">MHTTTEESAIPVQTLRDFVSAALQSKGVPHDDAVTVATLMVEADIFGYGTHGVFRLRQYLARLDGGGCNPTPSVTVAQETIATGVIDGDDGLGHLAMSAARDLAIEKARAAGIGWVGVRRGNHAGPLALYVRTQAEAGLLGMAAAVGSANHVPPYGGTDLLLGTNPIAFSAPAAGADPFVFDMATTVAAMGKIKTLLQQGKEMPEGWMVGRDGKPLTDPARKSEGFLLPIGGPKGFGLSIAIGLMAGVLNGAAFGSDVVDFTNDTSSSTNTGMFVMALDPAAFGIGDDFAGSASRVFDEMRASDPLPGHDPVRLPGDGKTAAADARRSSGLVLNPALRRDLNVLAADCGLPAPFPDEPAKG</sequence>
<reference evidence="5" key="1">
    <citation type="submission" date="2015-07" db="EMBL/GenBank/DDBJ databases">
        <authorList>
            <person name="Rodrigo-Torres Lidia"/>
            <person name="Arahal R.David."/>
        </authorList>
    </citation>
    <scope>NUCLEOTIDE SEQUENCE [LARGE SCALE GENOMIC DNA]</scope>
    <source>
        <strain evidence="5">CECT 5096</strain>
    </source>
</reference>
<dbReference type="PANTHER" id="PTHR11091">
    <property type="entry name" value="OXIDOREDUCTASE-RELATED"/>
    <property type="match status" value="1"/>
</dbReference>
<dbReference type="STRING" id="311410.LA5095_05466"/>
<accession>A0A0M7AV54</accession>
<organism evidence="4 5">
    <name type="scientific">Roseibium album</name>
    <dbReference type="NCBI Taxonomy" id="311410"/>
    <lineage>
        <taxon>Bacteria</taxon>
        <taxon>Pseudomonadati</taxon>
        <taxon>Pseudomonadota</taxon>
        <taxon>Alphaproteobacteria</taxon>
        <taxon>Hyphomicrobiales</taxon>
        <taxon>Stappiaceae</taxon>
        <taxon>Roseibium</taxon>
    </lineage>
</organism>
<dbReference type="InterPro" id="IPR043143">
    <property type="entry name" value="Mal/L-sulf/L-lact_DH-like_NADP"/>
</dbReference>
<dbReference type="PANTHER" id="PTHR11091:SF0">
    <property type="entry name" value="MALATE DEHYDROGENASE"/>
    <property type="match status" value="1"/>
</dbReference>